<dbReference type="CDD" id="cd00130">
    <property type="entry name" value="PAS"/>
    <property type="match status" value="1"/>
</dbReference>
<name>A0A166ZLH3_9GAMM</name>
<dbReference type="OrthoDB" id="9816034at2"/>
<dbReference type="SMART" id="SM00267">
    <property type="entry name" value="GGDEF"/>
    <property type="match status" value="1"/>
</dbReference>
<evidence type="ECO:0000259" key="5">
    <source>
        <dbReference type="PROSITE" id="PS50887"/>
    </source>
</evidence>
<dbReference type="PROSITE" id="PS50112">
    <property type="entry name" value="PAS"/>
    <property type="match status" value="1"/>
</dbReference>
<keyword evidence="2" id="KW-0812">Transmembrane</keyword>
<dbReference type="EMBL" id="AUXZ01000141">
    <property type="protein sequence ID" value="KZN44437.1"/>
    <property type="molecule type" value="Genomic_DNA"/>
</dbReference>
<feature type="transmembrane region" description="Helical" evidence="2">
    <location>
        <begin position="51"/>
        <end position="75"/>
    </location>
</feature>
<dbReference type="SUPFAM" id="SSF141868">
    <property type="entry name" value="EAL domain-like"/>
    <property type="match status" value="1"/>
</dbReference>
<accession>A0A166ZLH3</accession>
<dbReference type="Gene3D" id="3.20.20.450">
    <property type="entry name" value="EAL domain"/>
    <property type="match status" value="1"/>
</dbReference>
<dbReference type="PATRIC" id="fig|1365251.3.peg.5208"/>
<sequence>MHMNRLTQKLLLSIFFLLVGLSFGVQISQFIENWIFTEVGQYGNESLIELFNYFSLGIIGFVMAIVLGGGVIYFARKKQQEIGFGEHGELYYEVFRECLTAQFLVCENGTLYAVSQGLCKQLRTSEDTLVELGLKGLIDESSFEQFTRWQKEGEDFAQLTFRPLNATQGQDEFIVSINHTHLQGVFLGQLVDVAKQTELQKQHELLAITLSSVGDGVICTDIDNKITFMNPVAEAVLALLSDEVKGKAFQEVMPLFHEDSKEPINDPMQQSMQELQTVCLSELICFRNHLSLDFAIEVCCSPIFIRGDKIAGAVLVFQDVTESRLMRKRMNHLAHHDALTGLPNRLLLQDRLVQSCKRAKRHKHQFALIFLDLNKFKAINDSLGHDSGDELLKQVAKRLTASIRACDTVSRIGGDEFVLLIDSMDDRKHVRHVVEKIFHASSGDYDLRATQVNVSFSAGVALYPEDGENADILMKSADTAMYRAKKVGHSNYQFYCAELDKEAELYLEKETAMIKALREKAFLPYFQPILNAQTLVVEKIEVLARWQHQDELIAAEQFVDVAESAGINGHLSMYVFELAMPHFVEWLKDYPHLQLCLNLSIKHLLNGMFTEQLMALLDTYQLSPKQFELEIAERPLLERADELKSTLNALSSLGFSLAIDDFGLGHTNPSLLKELHFDSIKIDPSFINEIGGAEHQDDLALVMINIAKSLGVNCIAEGVECDVQATTLASHGCDQLQGHLFSVPVPSEQVGELLGKSFTIK</sequence>
<dbReference type="InterPro" id="IPR035919">
    <property type="entry name" value="EAL_sf"/>
</dbReference>
<dbReference type="SUPFAM" id="SSF55073">
    <property type="entry name" value="Nucleotide cyclase"/>
    <property type="match status" value="1"/>
</dbReference>
<dbReference type="CDD" id="cd01948">
    <property type="entry name" value="EAL"/>
    <property type="match status" value="1"/>
</dbReference>
<feature type="domain" description="PAS" evidence="3">
    <location>
        <begin position="202"/>
        <end position="275"/>
    </location>
</feature>
<dbReference type="PANTHER" id="PTHR44757">
    <property type="entry name" value="DIGUANYLATE CYCLASE DGCP"/>
    <property type="match status" value="1"/>
</dbReference>
<keyword evidence="2" id="KW-1133">Transmembrane helix</keyword>
<dbReference type="FunFam" id="3.30.70.270:FF:000001">
    <property type="entry name" value="Diguanylate cyclase domain protein"/>
    <property type="match status" value="1"/>
</dbReference>
<dbReference type="InterPro" id="IPR052155">
    <property type="entry name" value="Biofilm_reg_signaling"/>
</dbReference>
<dbReference type="InterPro" id="IPR000014">
    <property type="entry name" value="PAS"/>
</dbReference>
<evidence type="ECO:0000256" key="1">
    <source>
        <dbReference type="ARBA" id="ARBA00001946"/>
    </source>
</evidence>
<dbReference type="CDD" id="cd01949">
    <property type="entry name" value="GGDEF"/>
    <property type="match status" value="1"/>
</dbReference>
<dbReference type="Gene3D" id="3.30.70.270">
    <property type="match status" value="1"/>
</dbReference>
<dbReference type="InterPro" id="IPR043128">
    <property type="entry name" value="Rev_trsase/Diguanyl_cyclase"/>
</dbReference>
<dbReference type="Proteomes" id="UP000076503">
    <property type="component" value="Unassembled WGS sequence"/>
</dbReference>
<dbReference type="NCBIfam" id="TIGR00254">
    <property type="entry name" value="GGDEF"/>
    <property type="match status" value="1"/>
</dbReference>
<dbReference type="Pfam" id="PF13426">
    <property type="entry name" value="PAS_9"/>
    <property type="match status" value="1"/>
</dbReference>
<dbReference type="InterPro" id="IPR001633">
    <property type="entry name" value="EAL_dom"/>
</dbReference>
<feature type="domain" description="GGDEF" evidence="5">
    <location>
        <begin position="364"/>
        <end position="497"/>
    </location>
</feature>
<keyword evidence="2" id="KW-0472">Membrane</keyword>
<dbReference type="PANTHER" id="PTHR44757:SF2">
    <property type="entry name" value="BIOFILM ARCHITECTURE MAINTENANCE PROTEIN MBAA"/>
    <property type="match status" value="1"/>
</dbReference>
<feature type="domain" description="EAL" evidence="4">
    <location>
        <begin position="506"/>
        <end position="758"/>
    </location>
</feature>
<protein>
    <recommendedName>
        <fullName evidence="8">Diguanylate cyclase</fullName>
    </recommendedName>
</protein>
<evidence type="ECO:0000259" key="3">
    <source>
        <dbReference type="PROSITE" id="PS50112"/>
    </source>
</evidence>
<dbReference type="InterPro" id="IPR029787">
    <property type="entry name" value="Nucleotide_cyclase"/>
</dbReference>
<dbReference type="SMART" id="SM00052">
    <property type="entry name" value="EAL"/>
    <property type="match status" value="1"/>
</dbReference>
<proteinExistence type="predicted"/>
<evidence type="ECO:0000256" key="2">
    <source>
        <dbReference type="SAM" id="Phobius"/>
    </source>
</evidence>
<dbReference type="PROSITE" id="PS50887">
    <property type="entry name" value="GGDEF"/>
    <property type="match status" value="1"/>
</dbReference>
<dbReference type="InterPro" id="IPR035965">
    <property type="entry name" value="PAS-like_dom_sf"/>
</dbReference>
<evidence type="ECO:0008006" key="8">
    <source>
        <dbReference type="Google" id="ProtNLM"/>
    </source>
</evidence>
<dbReference type="Pfam" id="PF00563">
    <property type="entry name" value="EAL"/>
    <property type="match status" value="1"/>
</dbReference>
<dbReference type="Gene3D" id="3.30.450.20">
    <property type="entry name" value="PAS domain"/>
    <property type="match status" value="1"/>
</dbReference>
<evidence type="ECO:0000313" key="7">
    <source>
        <dbReference type="Proteomes" id="UP000076503"/>
    </source>
</evidence>
<comment type="caution">
    <text evidence="6">The sequence shown here is derived from an EMBL/GenBank/DDBJ whole genome shotgun (WGS) entry which is preliminary data.</text>
</comment>
<evidence type="ECO:0000313" key="6">
    <source>
        <dbReference type="EMBL" id="KZN44437.1"/>
    </source>
</evidence>
<evidence type="ECO:0000259" key="4">
    <source>
        <dbReference type="PROSITE" id="PS50883"/>
    </source>
</evidence>
<dbReference type="SMART" id="SM00091">
    <property type="entry name" value="PAS"/>
    <property type="match status" value="2"/>
</dbReference>
<gene>
    <name evidence="6" type="ORF">N476_05425</name>
</gene>
<dbReference type="PROSITE" id="PS50883">
    <property type="entry name" value="EAL"/>
    <property type="match status" value="1"/>
</dbReference>
<dbReference type="AlphaFoldDB" id="A0A166ZLH3"/>
<dbReference type="SUPFAM" id="SSF55785">
    <property type="entry name" value="PYP-like sensor domain (PAS domain)"/>
    <property type="match status" value="1"/>
</dbReference>
<dbReference type="InterPro" id="IPR000160">
    <property type="entry name" value="GGDEF_dom"/>
</dbReference>
<dbReference type="Pfam" id="PF00990">
    <property type="entry name" value="GGDEF"/>
    <property type="match status" value="1"/>
</dbReference>
<comment type="cofactor">
    <cofactor evidence="1">
        <name>Mg(2+)</name>
        <dbReference type="ChEBI" id="CHEBI:18420"/>
    </cofactor>
</comment>
<organism evidence="6 7">
    <name type="scientific">Pseudoalteromonas luteoviolacea H33</name>
    <dbReference type="NCBI Taxonomy" id="1365251"/>
    <lineage>
        <taxon>Bacteria</taxon>
        <taxon>Pseudomonadati</taxon>
        <taxon>Pseudomonadota</taxon>
        <taxon>Gammaproteobacteria</taxon>
        <taxon>Alteromonadales</taxon>
        <taxon>Pseudoalteromonadaceae</taxon>
        <taxon>Pseudoalteromonas</taxon>
    </lineage>
</organism>
<dbReference type="GO" id="GO:0003824">
    <property type="term" value="F:catalytic activity"/>
    <property type="evidence" value="ECO:0007669"/>
    <property type="project" value="UniProtKB-ARBA"/>
</dbReference>
<reference evidence="6 7" key="1">
    <citation type="submission" date="2013-07" db="EMBL/GenBank/DDBJ databases">
        <title>Comparative Genomic and Metabolomic Analysis of Twelve Strains of Pseudoalteromonas luteoviolacea.</title>
        <authorList>
            <person name="Vynne N.G."/>
            <person name="Mansson M."/>
            <person name="Gram L."/>
        </authorList>
    </citation>
    <scope>NUCLEOTIDE SEQUENCE [LARGE SCALE GENOMIC DNA]</scope>
    <source>
        <strain evidence="6 7">H33</strain>
    </source>
</reference>